<comment type="caution">
    <text evidence="4">The sequence shown here is derived from an EMBL/GenBank/DDBJ whole genome shotgun (WGS) entry which is preliminary data.</text>
</comment>
<name>A0ABQ6FH63_9CHLR</name>
<evidence type="ECO:0000259" key="3">
    <source>
        <dbReference type="SMART" id="SM00934"/>
    </source>
</evidence>
<evidence type="ECO:0000313" key="5">
    <source>
        <dbReference type="Proteomes" id="UP001344906"/>
    </source>
</evidence>
<gene>
    <name evidence="4" type="ORF">KDH_02080</name>
</gene>
<sequence length="232" mass="24625">MQTIVQISLDVTTIPEALETAQLARRAGVDWLEAGTPLIIAEGMHGVRALREAFPGVPIVADLKTMDGGWLEAEMMARAGATHVVVMARAHPETIKAVVKAGRDHDLKVMGDNLGTPDKIAAARMLEDLGCDYVIHHIGYDERRGLAAAGLPQPSPLDELRAVVDAVHIPVQAVGGLSLEQAIRTPEYGASLVVLGAPLTIDADAFKAADGDIEQSLRTICEHIHAYGEVGP</sequence>
<dbReference type="Gene3D" id="3.20.20.70">
    <property type="entry name" value="Aldolase class I"/>
    <property type="match status" value="1"/>
</dbReference>
<keyword evidence="2" id="KW-0119">Carbohydrate metabolism</keyword>
<dbReference type="PANTHER" id="PTHR35039:SF3">
    <property type="entry name" value="3-KETO-L-GULONATE-6-PHOSPHATE DECARBOXYLASE SGBH-RELATED"/>
    <property type="match status" value="1"/>
</dbReference>
<protein>
    <submittedName>
        <fullName evidence="4">D-arabino 3-hexulose 6-phosphate aldehyde lyase</fullName>
    </submittedName>
</protein>
<feature type="domain" description="Orotidine 5'-phosphate decarboxylase" evidence="3">
    <location>
        <begin position="4"/>
        <end position="209"/>
    </location>
</feature>
<proteinExistence type="predicted"/>
<dbReference type="SMART" id="SM00934">
    <property type="entry name" value="OMPdecase"/>
    <property type="match status" value="1"/>
</dbReference>
<dbReference type="InterPro" id="IPR001754">
    <property type="entry name" value="OMPdeCOase_dom"/>
</dbReference>
<dbReference type="CDD" id="cd04726">
    <property type="entry name" value="KGPDC_HPS"/>
    <property type="match status" value="1"/>
</dbReference>
<dbReference type="InterPro" id="IPR041710">
    <property type="entry name" value="HPS/KGPDC"/>
</dbReference>
<dbReference type="Pfam" id="PF00215">
    <property type="entry name" value="OMPdecase"/>
    <property type="match status" value="1"/>
</dbReference>
<reference evidence="4 5" key="1">
    <citation type="submission" date="2023-02" db="EMBL/GenBank/DDBJ databases">
        <title>Dictyobacter halimunensis sp. nov., a new member of the class Ktedonobacteria from forest soil in a geothermal area.</title>
        <authorList>
            <person name="Rachmania M.K."/>
            <person name="Ningsih F."/>
            <person name="Sakai Y."/>
            <person name="Yabe S."/>
            <person name="Yokota A."/>
            <person name="Sjamsuridzal W."/>
        </authorList>
    </citation>
    <scope>NUCLEOTIDE SEQUENCE [LARGE SCALE GENOMIC DNA]</scope>
    <source>
        <strain evidence="4 5">S3.2.2.5</strain>
    </source>
</reference>
<keyword evidence="1 4" id="KW-0456">Lyase</keyword>
<dbReference type="EMBL" id="BSRI01000001">
    <property type="protein sequence ID" value="GLV53353.1"/>
    <property type="molecule type" value="Genomic_DNA"/>
</dbReference>
<dbReference type="InterPro" id="IPR011060">
    <property type="entry name" value="RibuloseP-bd_barrel"/>
</dbReference>
<dbReference type="Proteomes" id="UP001344906">
    <property type="component" value="Unassembled WGS sequence"/>
</dbReference>
<dbReference type="SUPFAM" id="SSF51366">
    <property type="entry name" value="Ribulose-phoshate binding barrel"/>
    <property type="match status" value="1"/>
</dbReference>
<dbReference type="GO" id="GO:0016829">
    <property type="term" value="F:lyase activity"/>
    <property type="evidence" value="ECO:0007669"/>
    <property type="project" value="UniProtKB-KW"/>
</dbReference>
<organism evidence="4 5">
    <name type="scientific">Dictyobacter halimunensis</name>
    <dbReference type="NCBI Taxonomy" id="3026934"/>
    <lineage>
        <taxon>Bacteria</taxon>
        <taxon>Bacillati</taxon>
        <taxon>Chloroflexota</taxon>
        <taxon>Ktedonobacteria</taxon>
        <taxon>Ktedonobacterales</taxon>
        <taxon>Dictyobacteraceae</taxon>
        <taxon>Dictyobacter</taxon>
    </lineage>
</organism>
<dbReference type="PANTHER" id="PTHR35039">
    <property type="entry name" value="3-KETO-L-GULONATE-6-PHOSPHATE DECARBOXYLASE SGBH-RELATED"/>
    <property type="match status" value="1"/>
</dbReference>
<accession>A0ABQ6FH63</accession>
<evidence type="ECO:0000256" key="1">
    <source>
        <dbReference type="ARBA" id="ARBA00023239"/>
    </source>
</evidence>
<keyword evidence="5" id="KW-1185">Reference proteome</keyword>
<evidence type="ECO:0000256" key="2">
    <source>
        <dbReference type="ARBA" id="ARBA00023277"/>
    </source>
</evidence>
<dbReference type="RefSeq" id="WP_338246893.1">
    <property type="nucleotide sequence ID" value="NZ_BSRI01000001.1"/>
</dbReference>
<dbReference type="InterPro" id="IPR013785">
    <property type="entry name" value="Aldolase_TIM"/>
</dbReference>
<evidence type="ECO:0000313" key="4">
    <source>
        <dbReference type="EMBL" id="GLV53353.1"/>
    </source>
</evidence>